<feature type="domain" description="RDRP C-terminal head" evidence="10">
    <location>
        <begin position="371"/>
        <end position="490"/>
    </location>
</feature>
<evidence type="ECO:0000259" key="10">
    <source>
        <dbReference type="Pfam" id="PF26253"/>
    </source>
</evidence>
<comment type="caution">
    <text evidence="11">The sequence shown here is derived from an EMBL/GenBank/DDBJ whole genome shotgun (WGS) entry which is preliminary data.</text>
</comment>
<dbReference type="EMBL" id="PJQM01006868">
    <property type="protein sequence ID" value="RCH78976.1"/>
    <property type="molecule type" value="Genomic_DNA"/>
</dbReference>
<name>A0A367IMX2_RHIST</name>
<evidence type="ECO:0000256" key="5">
    <source>
        <dbReference type="ARBA" id="ARBA00022884"/>
    </source>
</evidence>
<accession>A0A367IMX2</accession>
<feature type="non-terminal residue" evidence="11">
    <location>
        <position position="498"/>
    </location>
</feature>
<dbReference type="OrthoDB" id="6513042at2759"/>
<dbReference type="InterPro" id="IPR058752">
    <property type="entry name" value="RDRP_C_head"/>
</dbReference>
<evidence type="ECO:0000313" key="11">
    <source>
        <dbReference type="EMBL" id="RCH78976.1"/>
    </source>
</evidence>
<dbReference type="GO" id="GO:0031380">
    <property type="term" value="C:nuclear RNA-directed RNA polymerase complex"/>
    <property type="evidence" value="ECO:0007669"/>
    <property type="project" value="TreeGrafter"/>
</dbReference>
<dbReference type="Proteomes" id="UP000253551">
    <property type="component" value="Unassembled WGS sequence"/>
</dbReference>
<keyword evidence="2 8" id="KW-0696">RNA-directed RNA polymerase</keyword>
<keyword evidence="6" id="KW-0943">RNA-mediated gene silencing</keyword>
<feature type="non-terminal residue" evidence="11">
    <location>
        <position position="1"/>
    </location>
</feature>
<proteinExistence type="inferred from homology"/>
<evidence type="ECO:0000256" key="7">
    <source>
        <dbReference type="ARBA" id="ARBA00048744"/>
    </source>
</evidence>
<dbReference type="EC" id="2.7.7.48" evidence="8"/>
<evidence type="ECO:0000256" key="3">
    <source>
        <dbReference type="ARBA" id="ARBA00022679"/>
    </source>
</evidence>
<dbReference type="AlphaFoldDB" id="A0A367IMX2"/>
<evidence type="ECO:0000259" key="9">
    <source>
        <dbReference type="Pfam" id="PF05183"/>
    </source>
</evidence>
<evidence type="ECO:0000256" key="6">
    <source>
        <dbReference type="ARBA" id="ARBA00023158"/>
    </source>
</evidence>
<evidence type="ECO:0000256" key="8">
    <source>
        <dbReference type="RuleBase" id="RU363098"/>
    </source>
</evidence>
<evidence type="ECO:0000256" key="2">
    <source>
        <dbReference type="ARBA" id="ARBA00022484"/>
    </source>
</evidence>
<protein>
    <recommendedName>
        <fullName evidence="8">RNA-dependent RNA polymerase</fullName>
        <ecNumber evidence="8">2.7.7.48</ecNumber>
    </recommendedName>
</protein>
<feature type="domain" description="RDRP core" evidence="9">
    <location>
        <begin position="3"/>
        <end position="354"/>
    </location>
</feature>
<dbReference type="InterPro" id="IPR057596">
    <property type="entry name" value="RDRP_core"/>
</dbReference>
<sequence length="498" mass="57064">QVKVQLRPSQIKFESKHLTLEVIRTSTYIHGYLNRQVITLLSALGIKDEIFMQFFDEQLKDINKLFERPEEAVQVLLGNVDEAGTALTLVPMIQAGFLERGDPYIKNLLNLFRVSILKDLKKKAKIIVPKGAYLLGVMDETNTLEEGQVFIQVNEPSNTGGVNRKIITGRTVIFRNPCFHPGDVRIVEAVDHENLRHLQDVIVFSSKGFRDIPSMCSGGDLDGDDYTVYWEERLLPQRSFPPMDYTAAPPKTVSDEVKIRDILKFFVNYINNDNLGQIANAHLATADQSANGARDGKCIRLAQLHSAAVDFPKTGIPAKMEDDLKVKRFPDFMDKKDKESYPSRKVLGRIYRAIDKSDYKNYQSSMTAETTYDTRLRVPDMELYIAEARELRQKYNRNLIALMNQYGVQTEAEICSGYVIKWLKKGKSKSNYEHHNYTVKAVKSFKTTWKKDFEREFLDASKSIDPSKQHLLEAKAAAWYYVTYHTEERMRDMSLEGG</sequence>
<dbReference type="STRING" id="4846.A0A367IMX2"/>
<dbReference type="PANTHER" id="PTHR23079">
    <property type="entry name" value="RNA-DEPENDENT RNA POLYMERASE"/>
    <property type="match status" value="1"/>
</dbReference>
<reference evidence="11 12" key="1">
    <citation type="journal article" date="2018" name="G3 (Bethesda)">
        <title>Phylogenetic and Phylogenomic Definition of Rhizopus Species.</title>
        <authorList>
            <person name="Gryganskyi A.P."/>
            <person name="Golan J."/>
            <person name="Dolatabadi S."/>
            <person name="Mondo S."/>
            <person name="Robb S."/>
            <person name="Idnurm A."/>
            <person name="Muszewska A."/>
            <person name="Steczkiewicz K."/>
            <person name="Masonjones S."/>
            <person name="Liao H.L."/>
            <person name="Gajdeczka M.T."/>
            <person name="Anike F."/>
            <person name="Vuek A."/>
            <person name="Anishchenko I.M."/>
            <person name="Voigt K."/>
            <person name="de Hoog G.S."/>
            <person name="Smith M.E."/>
            <person name="Heitman J."/>
            <person name="Vilgalys R."/>
            <person name="Stajich J.E."/>
        </authorList>
    </citation>
    <scope>NUCLEOTIDE SEQUENCE [LARGE SCALE GENOMIC DNA]</scope>
    <source>
        <strain evidence="11 12">LSU 92-RS-03</strain>
    </source>
</reference>
<dbReference type="Pfam" id="PF26253">
    <property type="entry name" value="RdRP_head"/>
    <property type="match status" value="1"/>
</dbReference>
<dbReference type="GO" id="GO:0030422">
    <property type="term" value="P:siRNA processing"/>
    <property type="evidence" value="ECO:0007669"/>
    <property type="project" value="TreeGrafter"/>
</dbReference>
<keyword evidence="5 8" id="KW-0694">RNA-binding</keyword>
<evidence type="ECO:0000256" key="4">
    <source>
        <dbReference type="ARBA" id="ARBA00022695"/>
    </source>
</evidence>
<dbReference type="Pfam" id="PF05183">
    <property type="entry name" value="RdRP"/>
    <property type="match status" value="1"/>
</dbReference>
<evidence type="ECO:0000313" key="12">
    <source>
        <dbReference type="Proteomes" id="UP000253551"/>
    </source>
</evidence>
<comment type="catalytic activity">
    <reaction evidence="7 8">
        <text>RNA(n) + a ribonucleoside 5'-triphosphate = RNA(n+1) + diphosphate</text>
        <dbReference type="Rhea" id="RHEA:21248"/>
        <dbReference type="Rhea" id="RHEA-COMP:14527"/>
        <dbReference type="Rhea" id="RHEA-COMP:17342"/>
        <dbReference type="ChEBI" id="CHEBI:33019"/>
        <dbReference type="ChEBI" id="CHEBI:61557"/>
        <dbReference type="ChEBI" id="CHEBI:140395"/>
        <dbReference type="EC" id="2.7.7.48"/>
    </reaction>
</comment>
<gene>
    <name evidence="11" type="ORF">CU098_000156</name>
</gene>
<evidence type="ECO:0000256" key="1">
    <source>
        <dbReference type="ARBA" id="ARBA00005762"/>
    </source>
</evidence>
<organism evidence="11 12">
    <name type="scientific">Rhizopus stolonifer</name>
    <name type="common">Rhizopus nigricans</name>
    <dbReference type="NCBI Taxonomy" id="4846"/>
    <lineage>
        <taxon>Eukaryota</taxon>
        <taxon>Fungi</taxon>
        <taxon>Fungi incertae sedis</taxon>
        <taxon>Mucoromycota</taxon>
        <taxon>Mucoromycotina</taxon>
        <taxon>Mucoromycetes</taxon>
        <taxon>Mucorales</taxon>
        <taxon>Mucorineae</taxon>
        <taxon>Rhizopodaceae</taxon>
        <taxon>Rhizopus</taxon>
    </lineage>
</organism>
<dbReference type="GO" id="GO:0003723">
    <property type="term" value="F:RNA binding"/>
    <property type="evidence" value="ECO:0007669"/>
    <property type="project" value="UniProtKB-KW"/>
</dbReference>
<dbReference type="InterPro" id="IPR007855">
    <property type="entry name" value="RDRP"/>
</dbReference>
<comment type="similarity">
    <text evidence="1 8">Belongs to the RdRP family.</text>
</comment>
<dbReference type="PANTHER" id="PTHR23079:SF55">
    <property type="entry name" value="RNA-DIRECTED RNA POLYMERASE"/>
    <property type="match status" value="1"/>
</dbReference>
<keyword evidence="4 8" id="KW-0548">Nucleotidyltransferase</keyword>
<dbReference type="GO" id="GO:0003968">
    <property type="term" value="F:RNA-directed RNA polymerase activity"/>
    <property type="evidence" value="ECO:0007669"/>
    <property type="project" value="UniProtKB-KW"/>
</dbReference>
<keyword evidence="12" id="KW-1185">Reference proteome</keyword>
<keyword evidence="3 8" id="KW-0808">Transferase</keyword>